<reference evidence="2" key="1">
    <citation type="journal article" date="2019" name="Int. J. Syst. Evol. Microbiol.">
        <title>The Global Catalogue of Microorganisms (GCM) 10K type strain sequencing project: providing services to taxonomists for standard genome sequencing and annotation.</title>
        <authorList>
            <consortium name="The Broad Institute Genomics Platform"/>
            <consortium name="The Broad Institute Genome Sequencing Center for Infectious Disease"/>
            <person name="Wu L."/>
            <person name="Ma J."/>
        </authorList>
    </citation>
    <scope>NUCLEOTIDE SEQUENCE [LARGE SCALE GENOMIC DNA]</scope>
    <source>
        <strain evidence="2">NBRC 107710</strain>
    </source>
</reference>
<dbReference type="Gene3D" id="3.30.1330.40">
    <property type="entry name" value="RutC-like"/>
    <property type="match status" value="1"/>
</dbReference>
<evidence type="ECO:0000313" key="1">
    <source>
        <dbReference type="EMBL" id="GLS42849.1"/>
    </source>
</evidence>
<sequence>MQHAETTSPPMLFHMVTGGPTPVAPFSHAVETDGFVFVTGQMPDTPERPGLLPDGIEAQTRYVMANLQTVLAGIGLSLEHVVSVRAFLTEFKRDYAEFNTAYRAFFPPNRLPARTCVGVTGLAYDALVEIDLIARRDAASSQPSTQQEG</sequence>
<dbReference type="SUPFAM" id="SSF55298">
    <property type="entry name" value="YjgF-like"/>
    <property type="match status" value="1"/>
</dbReference>
<gene>
    <name evidence="1" type="ORF">GCM10007884_08340</name>
</gene>
<dbReference type="PANTHER" id="PTHR11803">
    <property type="entry name" value="2-IMINOBUTANOATE/2-IMINOPROPANOATE DEAMINASE RIDA"/>
    <property type="match status" value="1"/>
</dbReference>
<dbReference type="InterPro" id="IPR006175">
    <property type="entry name" value="YjgF/YER057c/UK114"/>
</dbReference>
<keyword evidence="2" id="KW-1185">Reference proteome</keyword>
<name>A0ABQ6CXM4_9HYPH</name>
<dbReference type="InterPro" id="IPR035959">
    <property type="entry name" value="RutC-like_sf"/>
</dbReference>
<proteinExistence type="predicted"/>
<dbReference type="PANTHER" id="PTHR11803:SF39">
    <property type="entry name" value="2-IMINOBUTANOATE_2-IMINOPROPANOATE DEAMINASE"/>
    <property type="match status" value="1"/>
</dbReference>
<dbReference type="Pfam" id="PF01042">
    <property type="entry name" value="Ribonuc_L-PSP"/>
    <property type="match status" value="1"/>
</dbReference>
<protein>
    <submittedName>
        <fullName evidence="1">Reactive intermediate/imine deaminase</fullName>
    </submittedName>
</protein>
<comment type="caution">
    <text evidence="1">The sequence shown here is derived from an EMBL/GenBank/DDBJ whole genome shotgun (WGS) entry which is preliminary data.</text>
</comment>
<dbReference type="EMBL" id="BSPG01000002">
    <property type="protein sequence ID" value="GLS42849.1"/>
    <property type="molecule type" value="Genomic_DNA"/>
</dbReference>
<accession>A0ABQ6CXM4</accession>
<organism evidence="1 2">
    <name type="scientific">Methylobacterium brachythecii</name>
    <dbReference type="NCBI Taxonomy" id="1176177"/>
    <lineage>
        <taxon>Bacteria</taxon>
        <taxon>Pseudomonadati</taxon>
        <taxon>Pseudomonadota</taxon>
        <taxon>Alphaproteobacteria</taxon>
        <taxon>Hyphomicrobiales</taxon>
        <taxon>Methylobacteriaceae</taxon>
        <taxon>Methylobacterium</taxon>
    </lineage>
</organism>
<evidence type="ECO:0000313" key="2">
    <source>
        <dbReference type="Proteomes" id="UP001156881"/>
    </source>
</evidence>
<dbReference type="CDD" id="cd00448">
    <property type="entry name" value="YjgF_YER057c_UK114_family"/>
    <property type="match status" value="1"/>
</dbReference>
<dbReference type="Proteomes" id="UP001156881">
    <property type="component" value="Unassembled WGS sequence"/>
</dbReference>